<sequence>LNLRSNLSIVKRELLHLAPGEAVHHIMHFDPADESYLYVMTTYQVSRVKVATCGQYLTCQECLAADDAHCGWCTLESRYKSGQDAQGMVSSLLSQVLRLWQVSLSAAVTA</sequence>
<dbReference type="PANTHER" id="PTHR22625:SF7">
    <property type="entry name" value="PLEXIN-D1"/>
    <property type="match status" value="1"/>
</dbReference>
<dbReference type="Proteomes" id="UP000287033">
    <property type="component" value="Unassembled WGS sequence"/>
</dbReference>
<comment type="caution">
    <text evidence="5">The sequence shown here is derived from an EMBL/GenBank/DDBJ whole genome shotgun (WGS) entry which is preliminary data.</text>
</comment>
<dbReference type="GO" id="GO:0017154">
    <property type="term" value="F:semaphorin receptor activity"/>
    <property type="evidence" value="ECO:0007669"/>
    <property type="project" value="InterPro"/>
</dbReference>
<dbReference type="GO" id="GO:0007162">
    <property type="term" value="P:negative regulation of cell adhesion"/>
    <property type="evidence" value="ECO:0007669"/>
    <property type="project" value="TreeGrafter"/>
</dbReference>
<dbReference type="SUPFAM" id="SSF103575">
    <property type="entry name" value="Plexin repeat"/>
    <property type="match status" value="1"/>
</dbReference>
<evidence type="ECO:0000313" key="5">
    <source>
        <dbReference type="EMBL" id="GCC42016.1"/>
    </source>
</evidence>
<proteinExistence type="predicted"/>
<dbReference type="SMART" id="SM00423">
    <property type="entry name" value="PSI"/>
    <property type="match status" value="1"/>
</dbReference>
<dbReference type="OrthoDB" id="125363at2759"/>
<evidence type="ECO:0000256" key="2">
    <source>
        <dbReference type="ARBA" id="ARBA00023136"/>
    </source>
</evidence>
<dbReference type="GO" id="GO:0050772">
    <property type="term" value="P:positive regulation of axonogenesis"/>
    <property type="evidence" value="ECO:0007669"/>
    <property type="project" value="TreeGrafter"/>
</dbReference>
<dbReference type="GO" id="GO:0002116">
    <property type="term" value="C:semaphorin receptor complex"/>
    <property type="evidence" value="ECO:0007669"/>
    <property type="project" value="TreeGrafter"/>
</dbReference>
<dbReference type="GO" id="GO:0030334">
    <property type="term" value="P:regulation of cell migration"/>
    <property type="evidence" value="ECO:0007669"/>
    <property type="project" value="TreeGrafter"/>
</dbReference>
<reference evidence="5 6" key="1">
    <citation type="journal article" date="2018" name="Nat. Ecol. Evol.">
        <title>Shark genomes provide insights into elasmobranch evolution and the origin of vertebrates.</title>
        <authorList>
            <person name="Hara Y"/>
            <person name="Yamaguchi K"/>
            <person name="Onimaru K"/>
            <person name="Kadota M"/>
            <person name="Koyanagi M"/>
            <person name="Keeley SD"/>
            <person name="Tatsumi K"/>
            <person name="Tanaka K"/>
            <person name="Motone F"/>
            <person name="Kageyama Y"/>
            <person name="Nozu R"/>
            <person name="Adachi N"/>
            <person name="Nishimura O"/>
            <person name="Nakagawa R"/>
            <person name="Tanegashima C"/>
            <person name="Kiyatake I"/>
            <person name="Matsumoto R"/>
            <person name="Murakumo K"/>
            <person name="Nishida K"/>
            <person name="Terakita A"/>
            <person name="Kuratani S"/>
            <person name="Sato K"/>
            <person name="Hyodo S Kuraku.S."/>
        </authorList>
    </citation>
    <scope>NUCLEOTIDE SEQUENCE [LARGE SCALE GENOMIC DNA]</scope>
</reference>
<feature type="non-terminal residue" evidence="5">
    <location>
        <position position="1"/>
    </location>
</feature>
<dbReference type="InterPro" id="IPR015943">
    <property type="entry name" value="WD40/YVTN_repeat-like_dom_sf"/>
</dbReference>
<keyword evidence="6" id="KW-1185">Reference proteome</keyword>
<dbReference type="Gene3D" id="3.30.1680.10">
    <property type="entry name" value="ligand-binding face of the semaphorins, domain 2"/>
    <property type="match status" value="1"/>
</dbReference>
<evidence type="ECO:0000259" key="4">
    <source>
        <dbReference type="SMART" id="SM00423"/>
    </source>
</evidence>
<gene>
    <name evidence="5" type="ORF">chiPu_0026419</name>
</gene>
<feature type="domain" description="PSI" evidence="4">
    <location>
        <begin position="52"/>
        <end position="97"/>
    </location>
</feature>
<dbReference type="EMBL" id="BEZZ01078990">
    <property type="protein sequence ID" value="GCC42016.1"/>
    <property type="molecule type" value="Genomic_DNA"/>
</dbReference>
<name>A0A401THC4_CHIPU</name>
<organism evidence="5 6">
    <name type="scientific">Chiloscyllium punctatum</name>
    <name type="common">Brownbanded bambooshark</name>
    <name type="synonym">Hemiscyllium punctatum</name>
    <dbReference type="NCBI Taxonomy" id="137246"/>
    <lineage>
        <taxon>Eukaryota</taxon>
        <taxon>Metazoa</taxon>
        <taxon>Chordata</taxon>
        <taxon>Craniata</taxon>
        <taxon>Vertebrata</taxon>
        <taxon>Chondrichthyes</taxon>
        <taxon>Elasmobranchii</taxon>
        <taxon>Galeomorphii</taxon>
        <taxon>Galeoidea</taxon>
        <taxon>Orectolobiformes</taxon>
        <taxon>Hemiscylliidae</taxon>
        <taxon>Chiloscyllium</taxon>
    </lineage>
</organism>
<accession>A0A401THC4</accession>
<dbReference type="STRING" id="137246.A0A401THC4"/>
<dbReference type="Gene3D" id="2.130.10.10">
    <property type="entry name" value="YVTN repeat-like/Quinoprotein amine dehydrogenase"/>
    <property type="match status" value="1"/>
</dbReference>
<evidence type="ECO:0000313" key="6">
    <source>
        <dbReference type="Proteomes" id="UP000287033"/>
    </source>
</evidence>
<comment type="subcellular location">
    <subcellularLocation>
        <location evidence="1">Membrane</location>
    </subcellularLocation>
</comment>
<dbReference type="GO" id="GO:0043542">
    <property type="term" value="P:endothelial cell migration"/>
    <property type="evidence" value="ECO:0007669"/>
    <property type="project" value="TreeGrafter"/>
</dbReference>
<dbReference type="AlphaFoldDB" id="A0A401THC4"/>
<dbReference type="PANTHER" id="PTHR22625">
    <property type="entry name" value="PLEXIN"/>
    <property type="match status" value="1"/>
</dbReference>
<dbReference type="InterPro" id="IPR002165">
    <property type="entry name" value="Plexin_repeat"/>
</dbReference>
<evidence type="ECO:0000256" key="3">
    <source>
        <dbReference type="ARBA" id="ARBA00023180"/>
    </source>
</evidence>
<evidence type="ECO:0000256" key="1">
    <source>
        <dbReference type="ARBA" id="ARBA00004370"/>
    </source>
</evidence>
<dbReference type="GO" id="GO:0005886">
    <property type="term" value="C:plasma membrane"/>
    <property type="evidence" value="ECO:0007669"/>
    <property type="project" value="TreeGrafter"/>
</dbReference>
<keyword evidence="2" id="KW-0472">Membrane</keyword>
<dbReference type="GO" id="GO:0008360">
    <property type="term" value="P:regulation of cell shape"/>
    <property type="evidence" value="ECO:0007669"/>
    <property type="project" value="TreeGrafter"/>
</dbReference>
<dbReference type="Pfam" id="PF01437">
    <property type="entry name" value="PSI"/>
    <property type="match status" value="1"/>
</dbReference>
<protein>
    <recommendedName>
        <fullName evidence="4">PSI domain-containing protein</fullName>
    </recommendedName>
</protein>
<dbReference type="InterPro" id="IPR031148">
    <property type="entry name" value="Plexin"/>
</dbReference>
<keyword evidence="3" id="KW-0325">Glycoprotein</keyword>
<dbReference type="InterPro" id="IPR016201">
    <property type="entry name" value="PSI"/>
</dbReference>